<dbReference type="Proteomes" id="UP000318437">
    <property type="component" value="Unassembled WGS sequence"/>
</dbReference>
<reference evidence="1 2" key="1">
    <citation type="submission" date="2019-02" db="EMBL/GenBank/DDBJ databases">
        <title>Deep-cultivation of Planctomycetes and their phenomic and genomic characterization uncovers novel biology.</title>
        <authorList>
            <person name="Wiegand S."/>
            <person name="Jogler M."/>
            <person name="Boedeker C."/>
            <person name="Pinto D."/>
            <person name="Vollmers J."/>
            <person name="Rivas-Marin E."/>
            <person name="Kohn T."/>
            <person name="Peeters S.H."/>
            <person name="Heuer A."/>
            <person name="Rast P."/>
            <person name="Oberbeckmann S."/>
            <person name="Bunk B."/>
            <person name="Jeske O."/>
            <person name="Meyerdierks A."/>
            <person name="Storesund J.E."/>
            <person name="Kallscheuer N."/>
            <person name="Luecker S."/>
            <person name="Lage O.M."/>
            <person name="Pohl T."/>
            <person name="Merkel B.J."/>
            <person name="Hornburger P."/>
            <person name="Mueller R.-W."/>
            <person name="Bruemmer F."/>
            <person name="Labrenz M."/>
            <person name="Spormann A.M."/>
            <person name="Op Den Camp H."/>
            <person name="Overmann J."/>
            <person name="Amann R."/>
            <person name="Jetten M.S.M."/>
            <person name="Mascher T."/>
            <person name="Medema M.H."/>
            <person name="Devos D.P."/>
            <person name="Kaster A.-K."/>
            <person name="Ovreas L."/>
            <person name="Rohde M."/>
            <person name="Galperin M.Y."/>
            <person name="Jogler C."/>
        </authorList>
    </citation>
    <scope>NUCLEOTIDE SEQUENCE [LARGE SCALE GENOMIC DNA]</scope>
    <source>
        <strain evidence="1 2">Pla144</strain>
    </source>
</reference>
<accession>A0A5C6CXB1</accession>
<organism evidence="1 2">
    <name type="scientific">Bythopirellula polymerisocia</name>
    <dbReference type="NCBI Taxonomy" id="2528003"/>
    <lineage>
        <taxon>Bacteria</taxon>
        <taxon>Pseudomonadati</taxon>
        <taxon>Planctomycetota</taxon>
        <taxon>Planctomycetia</taxon>
        <taxon>Pirellulales</taxon>
        <taxon>Lacipirellulaceae</taxon>
        <taxon>Bythopirellula</taxon>
    </lineage>
</organism>
<comment type="caution">
    <text evidence="1">The sequence shown here is derived from an EMBL/GenBank/DDBJ whole genome shotgun (WGS) entry which is preliminary data.</text>
</comment>
<evidence type="ECO:0000313" key="2">
    <source>
        <dbReference type="Proteomes" id="UP000318437"/>
    </source>
</evidence>
<sequence length="612" mass="66940">MLLVLFDPRWIMKASKVFITSYYPEPLIMHHSCKPRYFALCRRTLTMGCLLASMPNILLHAADIVSLLPPNTLGYAVVRNIASSDQKVARLTTLFNPGVPTPLGLAKAITGIPEGIDLEGDAVFAYLANSNSPANPTPLVLLPVSNYQAFAASIQGDATGEICRVTIADVDLLVAKLGDFSLVMNVEHRDLMRQVLATNNEASANSFSDWMAGNDVSLVLTRLGMAHIARHGWFQESIESEDGFAEDEFGEIAVSNGLTQQEALPLADFARRNFRAVGLGLVIDKADNSRLRWKAEFLKPSDSLEQRPGSIQEQLSGLVARPFAVAGGGALPPRASDIIADYMTILSLQEAEQQGKTDFTREDWAAERRSWDLTLEGVREVTLLMVPPTTGEPLLATFFARITVDDSAKYLASLKESFELANELTSRSKSPIKMLYEFTPQKIGDFEGVAITTDLDKATGDQNVDVWQAMLTASLGKEHKFNIFCSPVDKEHVFVGLQSSDKLLDFIEGFSKGETGLANEVSVQKTISLLDTESPHALLVDPQGIVEIARAWMKSFLVFGMVPELPLYPTVPPIAVTLSGDQLGWQGEVTLPLETLQSMATFVADLKKVFGQ</sequence>
<protein>
    <recommendedName>
        <fullName evidence="3">DUF3352 domain-containing protein</fullName>
    </recommendedName>
</protein>
<name>A0A5C6CXB1_9BACT</name>
<evidence type="ECO:0000313" key="1">
    <source>
        <dbReference type="EMBL" id="TWU27269.1"/>
    </source>
</evidence>
<dbReference type="AlphaFoldDB" id="A0A5C6CXB1"/>
<proteinExistence type="predicted"/>
<evidence type="ECO:0008006" key="3">
    <source>
        <dbReference type="Google" id="ProtNLM"/>
    </source>
</evidence>
<gene>
    <name evidence="1" type="ORF">Pla144_20410</name>
</gene>
<keyword evidence="2" id="KW-1185">Reference proteome</keyword>
<dbReference type="EMBL" id="SJPS01000003">
    <property type="protein sequence ID" value="TWU27269.1"/>
    <property type="molecule type" value="Genomic_DNA"/>
</dbReference>